<proteinExistence type="predicted"/>
<evidence type="ECO:0000313" key="6">
    <source>
        <dbReference type="EMBL" id="RAK51227.1"/>
    </source>
</evidence>
<sequence>MQFAQFGAGCFWGVELAFQRVEGVVRTEVGYSQGHLHNPTYEDVCSGKTGHAEVVRLQFDPAVCPYESLLAVFWSRHNPTTLNRQGND</sequence>
<keyword evidence="2 6" id="KW-0560">Oxidoreductase</keyword>
<evidence type="ECO:0000256" key="1">
    <source>
        <dbReference type="ARBA" id="ARBA00012502"/>
    </source>
</evidence>
<dbReference type="OrthoDB" id="4174719at2"/>
<feature type="domain" description="Peptide methionine sulphoxide reductase MsrA" evidence="5">
    <location>
        <begin position="4"/>
        <end position="88"/>
    </location>
</feature>
<comment type="caution">
    <text evidence="6">The sequence shown here is derived from an EMBL/GenBank/DDBJ whole genome shotgun (WGS) entry which is preliminary data.</text>
</comment>
<dbReference type="GO" id="GO:0033744">
    <property type="term" value="F:L-methionine:thioredoxin-disulfide S-oxidoreductase activity"/>
    <property type="evidence" value="ECO:0007669"/>
    <property type="project" value="RHEA"/>
</dbReference>
<evidence type="ECO:0000256" key="2">
    <source>
        <dbReference type="ARBA" id="ARBA00023002"/>
    </source>
</evidence>
<dbReference type="AlphaFoldDB" id="A0A328A9Z9"/>
<dbReference type="Gene3D" id="3.30.1060.10">
    <property type="entry name" value="Peptide methionine sulphoxide reductase MsrA"/>
    <property type="match status" value="1"/>
</dbReference>
<keyword evidence="7" id="KW-1185">Reference proteome</keyword>
<dbReference type="Proteomes" id="UP000249842">
    <property type="component" value="Unassembled WGS sequence"/>
</dbReference>
<dbReference type="GO" id="GO:0034599">
    <property type="term" value="P:cellular response to oxidative stress"/>
    <property type="evidence" value="ECO:0007669"/>
    <property type="project" value="TreeGrafter"/>
</dbReference>
<dbReference type="EC" id="1.8.4.11" evidence="1"/>
<accession>A0A328A9Z9</accession>
<evidence type="ECO:0000313" key="7">
    <source>
        <dbReference type="Proteomes" id="UP000249842"/>
    </source>
</evidence>
<dbReference type="SUPFAM" id="SSF55068">
    <property type="entry name" value="Peptide methionine sulfoxide reductase"/>
    <property type="match status" value="1"/>
</dbReference>
<dbReference type="Pfam" id="PF01625">
    <property type="entry name" value="PMSR"/>
    <property type="match status" value="1"/>
</dbReference>
<dbReference type="NCBIfam" id="TIGR00401">
    <property type="entry name" value="msrA"/>
    <property type="match status" value="1"/>
</dbReference>
<dbReference type="InterPro" id="IPR002569">
    <property type="entry name" value="Met_Sox_Rdtase_MsrA_dom"/>
</dbReference>
<evidence type="ECO:0000256" key="3">
    <source>
        <dbReference type="ARBA" id="ARBA00047806"/>
    </source>
</evidence>
<evidence type="ECO:0000256" key="4">
    <source>
        <dbReference type="ARBA" id="ARBA00048782"/>
    </source>
</evidence>
<evidence type="ECO:0000259" key="5">
    <source>
        <dbReference type="Pfam" id="PF01625"/>
    </source>
</evidence>
<comment type="catalytic activity">
    <reaction evidence="4">
        <text>[thioredoxin]-disulfide + L-methionine + H2O = L-methionine (S)-S-oxide + [thioredoxin]-dithiol</text>
        <dbReference type="Rhea" id="RHEA:19993"/>
        <dbReference type="Rhea" id="RHEA-COMP:10698"/>
        <dbReference type="Rhea" id="RHEA-COMP:10700"/>
        <dbReference type="ChEBI" id="CHEBI:15377"/>
        <dbReference type="ChEBI" id="CHEBI:29950"/>
        <dbReference type="ChEBI" id="CHEBI:50058"/>
        <dbReference type="ChEBI" id="CHEBI:57844"/>
        <dbReference type="ChEBI" id="CHEBI:58772"/>
        <dbReference type="EC" id="1.8.4.11"/>
    </reaction>
</comment>
<dbReference type="GO" id="GO:0008113">
    <property type="term" value="F:peptide-methionine (S)-S-oxide reductase activity"/>
    <property type="evidence" value="ECO:0007669"/>
    <property type="project" value="UniProtKB-EC"/>
</dbReference>
<reference evidence="7" key="1">
    <citation type="submission" date="2018-05" db="EMBL/GenBank/DDBJ databases">
        <authorList>
            <person name="Li X."/>
        </authorList>
    </citation>
    <scope>NUCLEOTIDE SEQUENCE [LARGE SCALE GENOMIC DNA]</scope>
    <source>
        <strain evidence="7">HKS-05</strain>
    </source>
</reference>
<dbReference type="InterPro" id="IPR050162">
    <property type="entry name" value="MsrA_MetSO_reductase"/>
</dbReference>
<organism evidence="6 7">
    <name type="scientific">Phenylobacterium hankyongense</name>
    <dbReference type="NCBI Taxonomy" id="1813876"/>
    <lineage>
        <taxon>Bacteria</taxon>
        <taxon>Pseudomonadati</taxon>
        <taxon>Pseudomonadota</taxon>
        <taxon>Alphaproteobacteria</taxon>
        <taxon>Caulobacterales</taxon>
        <taxon>Caulobacteraceae</taxon>
        <taxon>Phenylobacterium</taxon>
    </lineage>
</organism>
<comment type="catalytic activity">
    <reaction evidence="3">
        <text>L-methionyl-[protein] + [thioredoxin]-disulfide + H2O = L-methionyl-(S)-S-oxide-[protein] + [thioredoxin]-dithiol</text>
        <dbReference type="Rhea" id="RHEA:14217"/>
        <dbReference type="Rhea" id="RHEA-COMP:10698"/>
        <dbReference type="Rhea" id="RHEA-COMP:10700"/>
        <dbReference type="Rhea" id="RHEA-COMP:12313"/>
        <dbReference type="Rhea" id="RHEA-COMP:12315"/>
        <dbReference type="ChEBI" id="CHEBI:15377"/>
        <dbReference type="ChEBI" id="CHEBI:16044"/>
        <dbReference type="ChEBI" id="CHEBI:29950"/>
        <dbReference type="ChEBI" id="CHEBI:44120"/>
        <dbReference type="ChEBI" id="CHEBI:50058"/>
        <dbReference type="EC" id="1.8.4.11"/>
    </reaction>
</comment>
<dbReference type="PANTHER" id="PTHR42799">
    <property type="entry name" value="MITOCHONDRIAL PEPTIDE METHIONINE SULFOXIDE REDUCTASE"/>
    <property type="match status" value="1"/>
</dbReference>
<dbReference type="GO" id="GO:0005737">
    <property type="term" value="C:cytoplasm"/>
    <property type="evidence" value="ECO:0007669"/>
    <property type="project" value="TreeGrafter"/>
</dbReference>
<dbReference type="EMBL" id="QFYP01000023">
    <property type="protein sequence ID" value="RAK51227.1"/>
    <property type="molecule type" value="Genomic_DNA"/>
</dbReference>
<feature type="non-terminal residue" evidence="6">
    <location>
        <position position="88"/>
    </location>
</feature>
<name>A0A328A9Z9_9CAUL</name>
<dbReference type="InterPro" id="IPR036509">
    <property type="entry name" value="Met_Sox_Rdtase_MsrA_sf"/>
</dbReference>
<dbReference type="PANTHER" id="PTHR42799:SF18">
    <property type="entry name" value="PEPTIDE-METHIONINE (S)-S-OXIDE REDUCTASE"/>
    <property type="match status" value="1"/>
</dbReference>
<gene>
    <name evidence="6" type="primary">msrA</name>
    <name evidence="6" type="ORF">DJ021_18495</name>
</gene>
<protein>
    <recommendedName>
        <fullName evidence="1">peptide-methionine (S)-S-oxide reductase</fullName>
        <ecNumber evidence="1">1.8.4.11</ecNumber>
    </recommendedName>
</protein>